<dbReference type="AlphaFoldDB" id="A0A401GHT7"/>
<keyword evidence="2" id="KW-1185">Reference proteome</keyword>
<dbReference type="RefSeq" id="XP_027612660.1">
    <property type="nucleotide sequence ID" value="XM_027756859.1"/>
</dbReference>
<sequence>MMPPPPIPTVVERWVSFETHQFTLYHMEACAVCYAYLQHIAMARNMAPYQKAHTNVLNAKQHLFWEHFQTYMASEGGGRGDAPTQQCNMELQAQLCAAEAEAATQR</sequence>
<protein>
    <submittedName>
        <fullName evidence="1">Uncharacterized protein</fullName>
    </submittedName>
</protein>
<dbReference type="InParanoid" id="A0A401GHT7"/>
<dbReference type="Proteomes" id="UP000287166">
    <property type="component" value="Unassembled WGS sequence"/>
</dbReference>
<comment type="caution">
    <text evidence="1">The sequence shown here is derived from an EMBL/GenBank/DDBJ whole genome shotgun (WGS) entry which is preliminary data.</text>
</comment>
<dbReference type="EMBL" id="BFAD01000004">
    <property type="protein sequence ID" value="GBE81747.1"/>
    <property type="molecule type" value="Genomic_DNA"/>
</dbReference>
<proteinExistence type="predicted"/>
<accession>A0A401GHT7</accession>
<reference evidence="1 2" key="1">
    <citation type="journal article" date="2018" name="Sci. Rep.">
        <title>Genome sequence of the cauliflower mushroom Sparassis crispa (Hanabiratake) and its association with beneficial usage.</title>
        <authorList>
            <person name="Kiyama R."/>
            <person name="Furutani Y."/>
            <person name="Kawaguchi K."/>
            <person name="Nakanishi T."/>
        </authorList>
    </citation>
    <scope>NUCLEOTIDE SEQUENCE [LARGE SCALE GENOMIC DNA]</scope>
</reference>
<dbReference type="GeneID" id="38778664"/>
<evidence type="ECO:0000313" key="2">
    <source>
        <dbReference type="Proteomes" id="UP000287166"/>
    </source>
</evidence>
<gene>
    <name evidence="1" type="ORF">SCP_0401190</name>
</gene>
<organism evidence="1 2">
    <name type="scientific">Sparassis crispa</name>
    <dbReference type="NCBI Taxonomy" id="139825"/>
    <lineage>
        <taxon>Eukaryota</taxon>
        <taxon>Fungi</taxon>
        <taxon>Dikarya</taxon>
        <taxon>Basidiomycota</taxon>
        <taxon>Agaricomycotina</taxon>
        <taxon>Agaricomycetes</taxon>
        <taxon>Polyporales</taxon>
        <taxon>Sparassidaceae</taxon>
        <taxon>Sparassis</taxon>
    </lineage>
</organism>
<evidence type="ECO:0000313" key="1">
    <source>
        <dbReference type="EMBL" id="GBE81747.1"/>
    </source>
</evidence>
<name>A0A401GHT7_9APHY</name>